<dbReference type="Gramene" id="OBART04G18290.1">
    <property type="protein sequence ID" value="OBART04G18290.1"/>
    <property type="gene ID" value="OBART04G18290"/>
</dbReference>
<evidence type="ECO:0000313" key="2">
    <source>
        <dbReference type="EnsemblPlants" id="OBART04G18290.1"/>
    </source>
</evidence>
<reference evidence="2" key="1">
    <citation type="journal article" date="2009" name="Rice">
        <title>De Novo Next Generation Sequencing of Plant Genomes.</title>
        <authorList>
            <person name="Rounsley S."/>
            <person name="Marri P.R."/>
            <person name="Yu Y."/>
            <person name="He R."/>
            <person name="Sisneros N."/>
            <person name="Goicoechea J.L."/>
            <person name="Lee S.J."/>
            <person name="Angelova A."/>
            <person name="Kudrna D."/>
            <person name="Luo M."/>
            <person name="Affourtit J."/>
            <person name="Desany B."/>
            <person name="Knight J."/>
            <person name="Niazi F."/>
            <person name="Egholm M."/>
            <person name="Wing R.A."/>
        </authorList>
    </citation>
    <scope>NUCLEOTIDE SEQUENCE [LARGE SCALE GENOMIC DNA]</scope>
    <source>
        <strain evidence="2">cv. IRGC 105608</strain>
    </source>
</reference>
<dbReference type="EnsemblPlants" id="OBART04G18290.1">
    <property type="protein sequence ID" value="OBART04G18290.1"/>
    <property type="gene ID" value="OBART04G18290"/>
</dbReference>
<proteinExistence type="predicted"/>
<dbReference type="PaxDb" id="65489-OBART04G18290.1"/>
<accession>A0A0D3FXT0</accession>
<keyword evidence="3" id="KW-1185">Reference proteome</keyword>
<protein>
    <submittedName>
        <fullName evidence="2">Uncharacterized protein</fullName>
    </submittedName>
</protein>
<dbReference type="Proteomes" id="UP000026960">
    <property type="component" value="Chromosome 4"/>
</dbReference>
<feature type="compositionally biased region" description="Low complexity" evidence="1">
    <location>
        <begin position="127"/>
        <end position="138"/>
    </location>
</feature>
<reference evidence="2" key="2">
    <citation type="submission" date="2015-03" db="UniProtKB">
        <authorList>
            <consortium name="EnsemblPlants"/>
        </authorList>
    </citation>
    <scope>IDENTIFICATION</scope>
</reference>
<evidence type="ECO:0000256" key="1">
    <source>
        <dbReference type="SAM" id="MobiDB-lite"/>
    </source>
</evidence>
<feature type="region of interest" description="Disordered" evidence="1">
    <location>
        <begin position="32"/>
        <end position="53"/>
    </location>
</feature>
<name>A0A0D3FXT0_9ORYZ</name>
<organism evidence="2">
    <name type="scientific">Oryza barthii</name>
    <dbReference type="NCBI Taxonomy" id="65489"/>
    <lineage>
        <taxon>Eukaryota</taxon>
        <taxon>Viridiplantae</taxon>
        <taxon>Streptophyta</taxon>
        <taxon>Embryophyta</taxon>
        <taxon>Tracheophyta</taxon>
        <taxon>Spermatophyta</taxon>
        <taxon>Magnoliopsida</taxon>
        <taxon>Liliopsida</taxon>
        <taxon>Poales</taxon>
        <taxon>Poaceae</taxon>
        <taxon>BOP clade</taxon>
        <taxon>Oryzoideae</taxon>
        <taxon>Oryzeae</taxon>
        <taxon>Oryzinae</taxon>
        <taxon>Oryza</taxon>
    </lineage>
</organism>
<dbReference type="HOGENOM" id="CLU_121647_0_0_1"/>
<feature type="region of interest" description="Disordered" evidence="1">
    <location>
        <begin position="124"/>
        <end position="166"/>
    </location>
</feature>
<evidence type="ECO:0000313" key="3">
    <source>
        <dbReference type="Proteomes" id="UP000026960"/>
    </source>
</evidence>
<dbReference type="AlphaFoldDB" id="A0A0D3FXT0"/>
<feature type="compositionally biased region" description="Basic and acidic residues" evidence="1">
    <location>
        <begin position="156"/>
        <end position="165"/>
    </location>
</feature>
<sequence length="193" mass="21038">MSISTRLLRVFADTDGIGRAASYAGQRRFTEAAAGRGEGEEEAEQAAAGEREQRVADADAWRVAVRRRLGRVRALRQVEKPLQEEEWSDDGEFIELEGELGIVAATRKTTARCLAWSWRGGRTRSQEAGGRAAASGAEADGEGDGGAAVELAVQRPPEKKNEEGRKKIKKFHIIVHVACHVGKTTVKRDFGPE</sequence>